<dbReference type="RefSeq" id="WP_011466341.1">
    <property type="nucleotide sequence ID" value="NC_007908.1"/>
</dbReference>
<dbReference type="OrthoDB" id="8540467at2"/>
<gene>
    <name evidence="2" type="ordered locus">Rfer_4081</name>
</gene>
<feature type="chain" id="PRO_5004200215" description="MtrB/PioB family decaheme-associated outer membrane protein" evidence="1">
    <location>
        <begin position="31"/>
        <end position="706"/>
    </location>
</feature>
<keyword evidence="1" id="KW-0732">Signal</keyword>
<dbReference type="HOGENOM" id="CLU_386701_0_0_4"/>
<dbReference type="NCBIfam" id="TIGR03509">
    <property type="entry name" value="OMP_MtrB_PioB"/>
    <property type="match status" value="1"/>
</dbReference>
<accession>Q21R24</accession>
<dbReference type="EMBL" id="CP000267">
    <property type="protein sequence ID" value="ABD71779.1"/>
    <property type="molecule type" value="Genomic_DNA"/>
</dbReference>
<dbReference type="KEGG" id="rfr:Rfer_4081"/>
<dbReference type="AlphaFoldDB" id="Q21R24"/>
<dbReference type="Proteomes" id="UP000008332">
    <property type="component" value="Chromosome"/>
</dbReference>
<dbReference type="TCDB" id="1.B.78.1.3">
    <property type="family name" value="the duf3374 electron transport-associated porin (etporin) family"/>
</dbReference>
<feature type="signal peptide" evidence="1">
    <location>
        <begin position="1"/>
        <end position="30"/>
    </location>
</feature>
<organism evidence="2 3">
    <name type="scientific">Albidiferax ferrireducens (strain ATCC BAA-621 / DSM 15236 / T118)</name>
    <name type="common">Rhodoferax ferrireducens</name>
    <dbReference type="NCBI Taxonomy" id="338969"/>
    <lineage>
        <taxon>Bacteria</taxon>
        <taxon>Pseudomonadati</taxon>
        <taxon>Pseudomonadota</taxon>
        <taxon>Betaproteobacteria</taxon>
        <taxon>Burkholderiales</taxon>
        <taxon>Comamonadaceae</taxon>
        <taxon>Rhodoferax</taxon>
    </lineage>
</organism>
<protein>
    <recommendedName>
        <fullName evidence="4">MtrB/PioB family decaheme-associated outer membrane protein</fullName>
    </recommendedName>
</protein>
<name>Q21R24_ALBFT</name>
<proteinExistence type="predicted"/>
<dbReference type="eggNOG" id="COG3637">
    <property type="taxonomic scope" value="Bacteria"/>
</dbReference>
<reference evidence="3" key="1">
    <citation type="submission" date="2006-02" db="EMBL/GenBank/DDBJ databases">
        <title>Complete sequence of chromosome of Rhodoferax ferrireducens DSM 15236.</title>
        <authorList>
            <person name="Copeland A."/>
            <person name="Lucas S."/>
            <person name="Lapidus A."/>
            <person name="Barry K."/>
            <person name="Detter J.C."/>
            <person name="Glavina del Rio T."/>
            <person name="Hammon N."/>
            <person name="Israni S."/>
            <person name="Pitluck S."/>
            <person name="Brettin T."/>
            <person name="Bruce D."/>
            <person name="Han C."/>
            <person name="Tapia R."/>
            <person name="Gilna P."/>
            <person name="Kiss H."/>
            <person name="Schmutz J."/>
            <person name="Larimer F."/>
            <person name="Land M."/>
            <person name="Kyrpides N."/>
            <person name="Ivanova N."/>
            <person name="Richardson P."/>
        </authorList>
    </citation>
    <scope>NUCLEOTIDE SEQUENCE [LARGE SCALE GENOMIC DNA]</scope>
    <source>
        <strain evidence="3">ATCC BAA-621 / DSM 15236 / T118</strain>
    </source>
</reference>
<dbReference type="STRING" id="338969.Rfer_4081"/>
<keyword evidence="3" id="KW-1185">Reference proteome</keyword>
<evidence type="ECO:0000313" key="2">
    <source>
        <dbReference type="EMBL" id="ABD71779.1"/>
    </source>
</evidence>
<dbReference type="SUPFAM" id="SSF56935">
    <property type="entry name" value="Porins"/>
    <property type="match status" value="2"/>
</dbReference>
<dbReference type="Pfam" id="PF11854">
    <property type="entry name" value="MtrB_PioB"/>
    <property type="match status" value="1"/>
</dbReference>
<dbReference type="InterPro" id="IPR020016">
    <property type="entry name" value="Decahaem-assoc_OM_MtrB/PioB"/>
</dbReference>
<evidence type="ECO:0008006" key="4">
    <source>
        <dbReference type="Google" id="ProtNLM"/>
    </source>
</evidence>
<evidence type="ECO:0000313" key="3">
    <source>
        <dbReference type="Proteomes" id="UP000008332"/>
    </source>
</evidence>
<sequence length="706" mass="75638">MTSIVTSFRFQRTALALAVCAAFAPVQAQAEDDAASAAQTTISVGLGAVDGSNADRALFRQYNGLRDQSAVGMLDIDYSLRKPETSSWVQFTGSNLLGDTRELGLVWKNPGSWKFTADYGELVHYDPNRVNTGLLGAGSTTPQVVVVPQGTGAELDLKTKRTSLGLGFTKIISPRLQFAVDLKTENKEGARLFGLGQICSPLITGSCNTALGSGVLMLPEPINANHSQVEARLSYALEKLRFSVGYYGSFYRNDNAALQPNLGGFASTTTPVLNSLALAPDNQAHQLDLSGSYDFTGTTHGSFKLGYAQATQNADFAGAGLIGPAGVANLGAQVNTTMAKIGITSRPIPKLSLLADLRYEDKDDQTPLANYNVAGAGATAVSATNRDLSSKKIKGKLQASWQFTSDYRGTLGADYESIDRGAFTATSAVSGFIPLRQETTETGVRAELRRRLTNDLSGAISVSSSKRDGSNWLQGSSSATGVTEVADPATSLSSAIFMPTLADRQRDKIKLFADWQPSEKLSLQFSAEEGKDKFSTPSTYGLHDTRMNQFSVDWGYALSDKWALNGYVSQGLQTLNQSHPAGYVIAFDNTNTGVGLGFTGKLASKLLVGGNLSYVDDKSVYKQTLVSSGGLPDVVYRQTALKLFGKYELEKGSSVRVDLVHQRVSVNDWAWDNNGAQFAYSDGTTVTQNPNQTVSFIGVTYIYLLK</sequence>
<evidence type="ECO:0000256" key="1">
    <source>
        <dbReference type="SAM" id="SignalP"/>
    </source>
</evidence>